<organism evidence="2">
    <name type="scientific">Solivirus sp</name>
    <dbReference type="NCBI Taxonomy" id="2487772"/>
    <lineage>
        <taxon>Viruses</taxon>
        <taxon>Pithoviruses</taxon>
    </lineage>
</organism>
<sequence>MTVSGTASVFAPTPLYNFGTFSFAAVTSALLFQQENTSLGQLWSANLNVIIGTTTTLTINIQSAGTFGEDLFGGIFTLASHQ</sequence>
<accession>A0A3G5AJU3</accession>
<gene>
    <name evidence="2" type="ORF">Solivirus2_40</name>
</gene>
<evidence type="ECO:0000313" key="2">
    <source>
        <dbReference type="EMBL" id="AYV85969.1"/>
    </source>
</evidence>
<keyword evidence="1" id="KW-1133">Transmembrane helix</keyword>
<keyword evidence="1" id="KW-0812">Transmembrane</keyword>
<reference evidence="2" key="1">
    <citation type="submission" date="2018-10" db="EMBL/GenBank/DDBJ databases">
        <title>Hidden diversity of soil giant viruses.</title>
        <authorList>
            <person name="Schulz F."/>
            <person name="Alteio L."/>
            <person name="Goudeau D."/>
            <person name="Ryan E.M."/>
            <person name="Malmstrom R.R."/>
            <person name="Blanchard J."/>
            <person name="Woyke T."/>
        </authorList>
    </citation>
    <scope>NUCLEOTIDE SEQUENCE</scope>
    <source>
        <strain evidence="2">SOV1</strain>
    </source>
</reference>
<keyword evidence="1" id="KW-0472">Membrane</keyword>
<dbReference type="EMBL" id="MK072490">
    <property type="protein sequence ID" value="AYV85969.1"/>
    <property type="molecule type" value="Genomic_DNA"/>
</dbReference>
<feature type="transmembrane region" description="Helical" evidence="1">
    <location>
        <begin position="15"/>
        <end position="32"/>
    </location>
</feature>
<evidence type="ECO:0000256" key="1">
    <source>
        <dbReference type="SAM" id="Phobius"/>
    </source>
</evidence>
<name>A0A3G5AJU3_9VIRU</name>
<protein>
    <submittedName>
        <fullName evidence="2">Uncharacterized protein</fullName>
    </submittedName>
</protein>
<proteinExistence type="predicted"/>